<evidence type="ECO:0008006" key="3">
    <source>
        <dbReference type="Google" id="ProtNLM"/>
    </source>
</evidence>
<accession>A0A5B7DHN5</accession>
<reference evidence="1 2" key="1">
    <citation type="submission" date="2019-05" db="EMBL/GenBank/DDBJ databases">
        <title>Another draft genome of Portunus trituberculatus and its Hox gene families provides insights of decapod evolution.</title>
        <authorList>
            <person name="Jeong J.-H."/>
            <person name="Song I."/>
            <person name="Kim S."/>
            <person name="Choi T."/>
            <person name="Kim D."/>
            <person name="Ryu S."/>
            <person name="Kim W."/>
        </authorList>
    </citation>
    <scope>NUCLEOTIDE SEQUENCE [LARGE SCALE GENOMIC DNA]</scope>
    <source>
        <tissue evidence="1">Muscle</tissue>
    </source>
</reference>
<organism evidence="1 2">
    <name type="scientific">Portunus trituberculatus</name>
    <name type="common">Swimming crab</name>
    <name type="synonym">Neptunus trituberculatus</name>
    <dbReference type="NCBI Taxonomy" id="210409"/>
    <lineage>
        <taxon>Eukaryota</taxon>
        <taxon>Metazoa</taxon>
        <taxon>Ecdysozoa</taxon>
        <taxon>Arthropoda</taxon>
        <taxon>Crustacea</taxon>
        <taxon>Multicrustacea</taxon>
        <taxon>Malacostraca</taxon>
        <taxon>Eumalacostraca</taxon>
        <taxon>Eucarida</taxon>
        <taxon>Decapoda</taxon>
        <taxon>Pleocyemata</taxon>
        <taxon>Brachyura</taxon>
        <taxon>Eubrachyura</taxon>
        <taxon>Portunoidea</taxon>
        <taxon>Portunidae</taxon>
        <taxon>Portuninae</taxon>
        <taxon>Portunus</taxon>
    </lineage>
</organism>
<comment type="caution">
    <text evidence="1">The sequence shown here is derived from an EMBL/GenBank/DDBJ whole genome shotgun (WGS) entry which is preliminary data.</text>
</comment>
<evidence type="ECO:0000313" key="1">
    <source>
        <dbReference type="EMBL" id="MPC21032.1"/>
    </source>
</evidence>
<dbReference type="EMBL" id="VSRR010000936">
    <property type="protein sequence ID" value="MPC21032.1"/>
    <property type="molecule type" value="Genomic_DNA"/>
</dbReference>
<name>A0A5B7DHN5_PORTR</name>
<keyword evidence="2" id="KW-1185">Reference proteome</keyword>
<dbReference type="Proteomes" id="UP000324222">
    <property type="component" value="Unassembled WGS sequence"/>
</dbReference>
<dbReference type="AlphaFoldDB" id="A0A5B7DHN5"/>
<proteinExistence type="predicted"/>
<evidence type="ECO:0000313" key="2">
    <source>
        <dbReference type="Proteomes" id="UP000324222"/>
    </source>
</evidence>
<sequence>MNGKAMLRLRLRIRNNTKSPLFFADDGLLISRTEEEMGKMIHDLADLSHTRRLKINKDKSNILISNNKIQIED</sequence>
<gene>
    <name evidence="1" type="ORF">E2C01_014004</name>
</gene>
<protein>
    <recommendedName>
        <fullName evidence="3">Reverse transcriptase domain-containing protein</fullName>
    </recommendedName>
</protein>